<comment type="catalytic activity">
    <reaction evidence="1">
        <text>AMP + H2O = D-ribose 5-phosphate + adenine</text>
        <dbReference type="Rhea" id="RHEA:20129"/>
        <dbReference type="ChEBI" id="CHEBI:15377"/>
        <dbReference type="ChEBI" id="CHEBI:16708"/>
        <dbReference type="ChEBI" id="CHEBI:78346"/>
        <dbReference type="ChEBI" id="CHEBI:456215"/>
        <dbReference type="EC" id="3.2.2.4"/>
    </reaction>
</comment>
<comment type="similarity">
    <text evidence="2 3">Belongs to the LOG family.</text>
</comment>
<protein>
    <recommendedName>
        <fullName evidence="3">Cytokinin riboside 5'-monophosphate phosphoribohydrolase</fullName>
        <ecNumber evidence="3">3.2.2.n1</ecNumber>
    </recommendedName>
</protein>
<reference evidence="4" key="1">
    <citation type="journal article" date="2023" name="Int. J. Syst. Evol. Microbiol.">
        <title>Mesoterricola silvestris gen. nov., sp. nov., Mesoterricola sediminis sp. nov., Geothrix oryzae sp. nov., Geothrix edaphica sp. nov., Geothrix rubra sp. nov., and Geothrix limicola sp. nov., six novel members of Acidobacteriota isolated from soils.</title>
        <authorList>
            <person name="Itoh H."/>
            <person name="Sugisawa Y."/>
            <person name="Mise K."/>
            <person name="Xu Z."/>
            <person name="Kuniyasu M."/>
            <person name="Ushijima N."/>
            <person name="Kawano K."/>
            <person name="Kobayashi E."/>
            <person name="Shiratori Y."/>
            <person name="Masuda Y."/>
            <person name="Senoo K."/>
        </authorList>
    </citation>
    <scope>NUCLEOTIDE SEQUENCE</scope>
    <source>
        <strain evidence="4">W786</strain>
    </source>
</reference>
<dbReference type="Gene3D" id="3.40.50.450">
    <property type="match status" value="1"/>
</dbReference>
<dbReference type="PANTHER" id="PTHR31223">
    <property type="entry name" value="LOG FAMILY PROTEIN YJL055W"/>
    <property type="match status" value="1"/>
</dbReference>
<organism evidence="4 5">
    <name type="scientific">Mesoterricola sediminis</name>
    <dbReference type="NCBI Taxonomy" id="2927980"/>
    <lineage>
        <taxon>Bacteria</taxon>
        <taxon>Pseudomonadati</taxon>
        <taxon>Acidobacteriota</taxon>
        <taxon>Holophagae</taxon>
        <taxon>Holophagales</taxon>
        <taxon>Holophagaceae</taxon>
        <taxon>Mesoterricola</taxon>
    </lineage>
</organism>
<evidence type="ECO:0000313" key="4">
    <source>
        <dbReference type="EMBL" id="BDU77363.1"/>
    </source>
</evidence>
<proteinExistence type="inferred from homology"/>
<name>A0AA48KGE7_9BACT</name>
<dbReference type="KEGG" id="msea:METESE_23210"/>
<keyword evidence="3" id="KW-0203">Cytokinin biosynthesis</keyword>
<dbReference type="PANTHER" id="PTHR31223:SF70">
    <property type="entry name" value="LOG FAMILY PROTEIN YJL055W"/>
    <property type="match status" value="1"/>
</dbReference>
<dbReference type="GO" id="GO:0009691">
    <property type="term" value="P:cytokinin biosynthetic process"/>
    <property type="evidence" value="ECO:0007669"/>
    <property type="project" value="UniProtKB-UniRule"/>
</dbReference>
<keyword evidence="5" id="KW-1185">Reference proteome</keyword>
<dbReference type="InterPro" id="IPR005269">
    <property type="entry name" value="LOG"/>
</dbReference>
<dbReference type="SUPFAM" id="SSF102405">
    <property type="entry name" value="MCP/YpsA-like"/>
    <property type="match status" value="1"/>
</dbReference>
<dbReference type="Pfam" id="PF03641">
    <property type="entry name" value="Lysine_decarbox"/>
    <property type="match status" value="1"/>
</dbReference>
<dbReference type="Proteomes" id="UP001228113">
    <property type="component" value="Chromosome"/>
</dbReference>
<dbReference type="InterPro" id="IPR031100">
    <property type="entry name" value="LOG_fam"/>
</dbReference>
<dbReference type="GO" id="GO:0005829">
    <property type="term" value="C:cytosol"/>
    <property type="evidence" value="ECO:0007669"/>
    <property type="project" value="TreeGrafter"/>
</dbReference>
<dbReference type="GO" id="GO:0008714">
    <property type="term" value="F:AMP nucleosidase activity"/>
    <property type="evidence" value="ECO:0007669"/>
    <property type="project" value="UniProtKB-EC"/>
</dbReference>
<evidence type="ECO:0000256" key="2">
    <source>
        <dbReference type="ARBA" id="ARBA00006763"/>
    </source>
</evidence>
<evidence type="ECO:0000313" key="5">
    <source>
        <dbReference type="Proteomes" id="UP001228113"/>
    </source>
</evidence>
<accession>A0AA48KGE7</accession>
<keyword evidence="3" id="KW-0378">Hydrolase</keyword>
<dbReference type="EMBL" id="AP027081">
    <property type="protein sequence ID" value="BDU77363.1"/>
    <property type="molecule type" value="Genomic_DNA"/>
</dbReference>
<dbReference type="EC" id="3.2.2.n1" evidence="3"/>
<gene>
    <name evidence="4" type="ORF">METESE_23210</name>
</gene>
<evidence type="ECO:0000256" key="1">
    <source>
        <dbReference type="ARBA" id="ARBA00000274"/>
    </source>
</evidence>
<sequence>MSASLCVFTGSSDARDPRHADLARELGRAMARRGIRLVYGGGNCGLMGLLADAVLEGGGQVTGVIPRALVARERAHRGLTELIVTEDMHARKARMVNLSDAFLAMPGGYGTLDELFEVTTWRQLGIHTKPVGLLDRGGFWGGLLAFLDRASEAGFIGADGPRLVHGEDVDGVLTELMGQAIN</sequence>
<dbReference type="AlphaFoldDB" id="A0AA48KGE7"/>
<dbReference type="RefSeq" id="WP_243333168.1">
    <property type="nucleotide sequence ID" value="NZ_AP027081.1"/>
</dbReference>
<evidence type="ECO:0000256" key="3">
    <source>
        <dbReference type="RuleBase" id="RU363015"/>
    </source>
</evidence>
<dbReference type="NCBIfam" id="TIGR00730">
    <property type="entry name" value="Rossman fold protein, TIGR00730 family"/>
    <property type="match status" value="1"/>
</dbReference>